<gene>
    <name evidence="11" type="primary">MRP7</name>
    <name evidence="11" type="ORF">CAAN4_G09758</name>
</gene>
<dbReference type="EMBL" id="OZ004259">
    <property type="protein sequence ID" value="CAK7917687.1"/>
    <property type="molecule type" value="Genomic_DNA"/>
</dbReference>
<evidence type="ECO:0000256" key="9">
    <source>
        <dbReference type="SAM" id="MobiDB-lite"/>
    </source>
</evidence>
<evidence type="ECO:0000256" key="8">
    <source>
        <dbReference type="ARBA" id="ARBA00035465"/>
    </source>
</evidence>
<dbReference type="Gene3D" id="2.40.50.100">
    <property type="match status" value="1"/>
</dbReference>
<protein>
    <recommendedName>
        <fullName evidence="7">Large ribosomal subunit protein bL27m</fullName>
    </recommendedName>
    <alternativeName>
        <fullName evidence="8">54S ribosomal protein L2, mitochondrial</fullName>
    </alternativeName>
</protein>
<dbReference type="PROSITE" id="PS00831">
    <property type="entry name" value="RIBOSOMAL_L27"/>
    <property type="match status" value="1"/>
</dbReference>
<evidence type="ECO:0000256" key="5">
    <source>
        <dbReference type="ARBA" id="ARBA00023128"/>
    </source>
</evidence>
<evidence type="ECO:0000313" key="11">
    <source>
        <dbReference type="EMBL" id="CAK7917687.1"/>
    </source>
</evidence>
<keyword evidence="5" id="KW-0496">Mitochondrion</keyword>
<evidence type="ECO:0000256" key="7">
    <source>
        <dbReference type="ARBA" id="ARBA00035267"/>
    </source>
</evidence>
<proteinExistence type="inferred from homology"/>
<evidence type="ECO:0000256" key="2">
    <source>
        <dbReference type="ARBA" id="ARBA00010797"/>
    </source>
</evidence>
<dbReference type="NCBIfam" id="TIGR00062">
    <property type="entry name" value="L27"/>
    <property type="match status" value="1"/>
</dbReference>
<evidence type="ECO:0000313" key="12">
    <source>
        <dbReference type="Proteomes" id="UP001497600"/>
    </source>
</evidence>
<dbReference type="InterPro" id="IPR001684">
    <property type="entry name" value="Ribosomal_bL27"/>
</dbReference>
<keyword evidence="6" id="KW-0687">Ribonucleoprotein</keyword>
<keyword evidence="12" id="KW-1185">Reference proteome</keyword>
<accession>A0ABP0EHN2</accession>
<dbReference type="InterPro" id="IPR041244">
    <property type="entry name" value="Ribosomal_bL27m_C"/>
</dbReference>
<dbReference type="Pfam" id="PF01016">
    <property type="entry name" value="Ribosomal_L27"/>
    <property type="match status" value="1"/>
</dbReference>
<dbReference type="SUPFAM" id="SSF110324">
    <property type="entry name" value="Ribosomal L27 protein-like"/>
    <property type="match status" value="1"/>
</dbReference>
<evidence type="ECO:0000256" key="1">
    <source>
        <dbReference type="ARBA" id="ARBA00004173"/>
    </source>
</evidence>
<evidence type="ECO:0000256" key="4">
    <source>
        <dbReference type="ARBA" id="ARBA00022980"/>
    </source>
</evidence>
<dbReference type="GO" id="GO:0005840">
    <property type="term" value="C:ribosome"/>
    <property type="evidence" value="ECO:0007669"/>
    <property type="project" value="UniProtKB-KW"/>
</dbReference>
<comment type="subcellular location">
    <subcellularLocation>
        <location evidence="1">Mitochondrion</location>
    </subcellularLocation>
</comment>
<dbReference type="PRINTS" id="PR00063">
    <property type="entry name" value="RIBOSOMALL27"/>
</dbReference>
<reference evidence="11 12" key="1">
    <citation type="submission" date="2024-01" db="EMBL/GenBank/DDBJ databases">
        <authorList>
            <consortium name="Genoscope - CEA"/>
            <person name="William W."/>
        </authorList>
    </citation>
    <scope>NUCLEOTIDE SEQUENCE [LARGE SCALE GENOMIC DNA]</scope>
    <source>
        <strain evidence="11 12">29B2s-10</strain>
    </source>
</reference>
<organism evidence="11 12">
    <name type="scientific">[Candida] anglica</name>
    <dbReference type="NCBI Taxonomy" id="148631"/>
    <lineage>
        <taxon>Eukaryota</taxon>
        <taxon>Fungi</taxon>
        <taxon>Dikarya</taxon>
        <taxon>Ascomycota</taxon>
        <taxon>Saccharomycotina</taxon>
        <taxon>Pichiomycetes</taxon>
        <taxon>Debaryomycetaceae</taxon>
        <taxon>Kurtzmaniella</taxon>
    </lineage>
</organism>
<sequence length="376" mass="42345">MSFFQHGIKSSSVSVSSAGTSGFLSQVRHATKRAAGSRTNKNDSAGRRLGPKAYEGHFVKPGQIIMRQRGTTLHPGENTDIGRDHTIFALEPGWVRFYYDPFHPLRKYVGVALTKDTRLPLPHFEPRMRRFGYEEILDADKAIQEEEHMSRKEWMQQSELQAAKAELEAHLSQKREEFGASISGKFDADLELATDRMMSIYQLVNNGQSIEEAQIQTTYNYVYDLKLAVQRGEVEEAASKSLKETYVELSRKIDETFSIDAQGSICGYISPEDKLKAQEATLSQLKSEYSGKILKLEDKRAILDLIQTPGVFGKEEQNKLKKQFLPSVLPLSVQGTVKENLDPKNPGKGITVVRVFDEKTKNVKVIGRTKDAFVPQ</sequence>
<evidence type="ECO:0000256" key="3">
    <source>
        <dbReference type="ARBA" id="ARBA00022946"/>
    </source>
</evidence>
<dbReference type="PANTHER" id="PTHR15893">
    <property type="entry name" value="RIBOSOMAL PROTEIN L27"/>
    <property type="match status" value="1"/>
</dbReference>
<feature type="domain" description="Large ribosomal subunit protein bL27m C-terminal" evidence="10">
    <location>
        <begin position="138"/>
        <end position="374"/>
    </location>
</feature>
<feature type="region of interest" description="Disordered" evidence="9">
    <location>
        <begin position="29"/>
        <end position="53"/>
    </location>
</feature>
<keyword evidence="3" id="KW-0809">Transit peptide</keyword>
<keyword evidence="4 11" id="KW-0689">Ribosomal protein</keyword>
<dbReference type="PANTHER" id="PTHR15893:SF0">
    <property type="entry name" value="LARGE RIBOSOMAL SUBUNIT PROTEIN BL27M"/>
    <property type="match status" value="1"/>
</dbReference>
<comment type="similarity">
    <text evidence="2">Belongs to the bacterial ribosomal protein bL27 family.</text>
</comment>
<dbReference type="Pfam" id="PF18471">
    <property type="entry name" value="Ribosomal_L27_C"/>
    <property type="match status" value="1"/>
</dbReference>
<dbReference type="Proteomes" id="UP001497600">
    <property type="component" value="Chromosome G"/>
</dbReference>
<dbReference type="InterPro" id="IPR018261">
    <property type="entry name" value="Ribosomal_bL27_CS"/>
</dbReference>
<evidence type="ECO:0000259" key="10">
    <source>
        <dbReference type="Pfam" id="PF18471"/>
    </source>
</evidence>
<name>A0ABP0EHN2_9ASCO</name>
<evidence type="ECO:0000256" key="6">
    <source>
        <dbReference type="ARBA" id="ARBA00023274"/>
    </source>
</evidence>